<keyword evidence="9" id="KW-0833">Ubl conjugation pathway</keyword>
<evidence type="ECO:0000256" key="2">
    <source>
        <dbReference type="ARBA" id="ARBA00004141"/>
    </source>
</evidence>
<feature type="transmembrane region" description="Helical" evidence="13">
    <location>
        <begin position="539"/>
        <end position="557"/>
    </location>
</feature>
<dbReference type="CDD" id="cd16702">
    <property type="entry name" value="RING_CH-C4HC3_MARCH6"/>
    <property type="match status" value="1"/>
</dbReference>
<feature type="transmembrane region" description="Helical" evidence="13">
    <location>
        <begin position="307"/>
        <end position="330"/>
    </location>
</feature>
<evidence type="ECO:0000256" key="7">
    <source>
        <dbReference type="ARBA" id="ARBA00022723"/>
    </source>
</evidence>
<feature type="transmembrane region" description="Helical" evidence="13">
    <location>
        <begin position="650"/>
        <end position="676"/>
    </location>
</feature>
<dbReference type="Pfam" id="PF12906">
    <property type="entry name" value="RINGv"/>
    <property type="match status" value="1"/>
</dbReference>
<evidence type="ECO:0000313" key="16">
    <source>
        <dbReference type="Proteomes" id="UP000054632"/>
    </source>
</evidence>
<keyword evidence="12 13" id="KW-0472">Membrane</keyword>
<dbReference type="GO" id="GO:0036503">
    <property type="term" value="P:ERAD pathway"/>
    <property type="evidence" value="ECO:0007669"/>
    <property type="project" value="TreeGrafter"/>
</dbReference>
<feature type="transmembrane region" description="Helical" evidence="13">
    <location>
        <begin position="741"/>
        <end position="774"/>
    </location>
</feature>
<evidence type="ECO:0000256" key="5">
    <source>
        <dbReference type="ARBA" id="ARBA00022679"/>
    </source>
</evidence>
<comment type="catalytic activity">
    <reaction evidence="1">
        <text>S-ubiquitinyl-[E2 ubiquitin-conjugating enzyme]-L-cysteine + [acceptor protein]-L-lysine = [E2 ubiquitin-conjugating enzyme]-L-cysteine + N(6)-ubiquitinyl-[acceptor protein]-L-lysine.</text>
        <dbReference type="EC" id="2.3.2.27"/>
    </reaction>
</comment>
<feature type="domain" description="RING-CH-type" evidence="14">
    <location>
        <begin position="61"/>
        <end position="122"/>
    </location>
</feature>
<feature type="transmembrane region" description="Helical" evidence="13">
    <location>
        <begin position="388"/>
        <end position="411"/>
    </location>
</feature>
<gene>
    <name evidence="15" type="primary">MARCH6</name>
    <name evidence="15" type="ORF">T4A_12299</name>
</gene>
<dbReference type="InterPro" id="IPR011016">
    <property type="entry name" value="Znf_RING-CH"/>
</dbReference>
<dbReference type="AlphaFoldDB" id="A0A0V1EKT2"/>
<organism evidence="15 16">
    <name type="scientific">Trichinella pseudospiralis</name>
    <name type="common">Parasitic roundworm</name>
    <dbReference type="NCBI Taxonomy" id="6337"/>
    <lineage>
        <taxon>Eukaryota</taxon>
        <taxon>Metazoa</taxon>
        <taxon>Ecdysozoa</taxon>
        <taxon>Nematoda</taxon>
        <taxon>Enoplea</taxon>
        <taxon>Dorylaimia</taxon>
        <taxon>Trichinellida</taxon>
        <taxon>Trichinellidae</taxon>
        <taxon>Trichinella</taxon>
    </lineage>
</organism>
<proteinExistence type="predicted"/>
<evidence type="ECO:0000256" key="6">
    <source>
        <dbReference type="ARBA" id="ARBA00022692"/>
    </source>
</evidence>
<evidence type="ECO:0000256" key="8">
    <source>
        <dbReference type="ARBA" id="ARBA00022771"/>
    </source>
</evidence>
<evidence type="ECO:0000256" key="4">
    <source>
        <dbReference type="ARBA" id="ARBA00012483"/>
    </source>
</evidence>
<evidence type="ECO:0000256" key="1">
    <source>
        <dbReference type="ARBA" id="ARBA00000900"/>
    </source>
</evidence>
<dbReference type="GO" id="GO:0005789">
    <property type="term" value="C:endoplasmic reticulum membrane"/>
    <property type="evidence" value="ECO:0007669"/>
    <property type="project" value="TreeGrafter"/>
</dbReference>
<keyword evidence="10" id="KW-0862">Zinc</keyword>
<feature type="transmembrane region" description="Helical" evidence="13">
    <location>
        <begin position="497"/>
        <end position="519"/>
    </location>
</feature>
<keyword evidence="5" id="KW-0808">Transferase</keyword>
<name>A0A0V1EKT2_TRIPS</name>
<feature type="non-terminal residue" evidence="15">
    <location>
        <position position="1"/>
    </location>
</feature>
<comment type="pathway">
    <text evidence="3">Protein modification; protein ubiquitination.</text>
</comment>
<evidence type="ECO:0000256" key="3">
    <source>
        <dbReference type="ARBA" id="ARBA00004906"/>
    </source>
</evidence>
<keyword evidence="7" id="KW-0479">Metal-binding</keyword>
<protein>
    <recommendedName>
        <fullName evidence="4">RING-type E3 ubiquitin transferase</fullName>
        <ecNumber evidence="4">2.3.2.27</ecNumber>
    </recommendedName>
</protein>
<dbReference type="GO" id="GO:0008270">
    <property type="term" value="F:zinc ion binding"/>
    <property type="evidence" value="ECO:0007669"/>
    <property type="project" value="UniProtKB-KW"/>
</dbReference>
<dbReference type="EMBL" id="JYDR01000025">
    <property type="protein sequence ID" value="KRY74431.1"/>
    <property type="molecule type" value="Genomic_DNA"/>
</dbReference>
<feature type="transmembrane region" description="Helical" evidence="13">
    <location>
        <begin position="696"/>
        <end position="720"/>
    </location>
</feature>
<dbReference type="PANTHER" id="PTHR13145">
    <property type="entry name" value="SSM4 PROTEIN"/>
    <property type="match status" value="1"/>
</dbReference>
<dbReference type="EC" id="2.3.2.27" evidence="4"/>
<comment type="subcellular location">
    <subcellularLocation>
        <location evidence="2">Membrane</location>
        <topology evidence="2">Multi-pass membrane protein</topology>
    </subcellularLocation>
</comment>
<feature type="transmembrane region" description="Helical" evidence="13">
    <location>
        <begin position="794"/>
        <end position="812"/>
    </location>
</feature>
<dbReference type="InterPro" id="IPR056521">
    <property type="entry name" value="MARCHF6-like_C"/>
</dbReference>
<evidence type="ECO:0000313" key="15">
    <source>
        <dbReference type="EMBL" id="KRY74431.1"/>
    </source>
</evidence>
<feature type="transmembrane region" description="Helical" evidence="13">
    <location>
        <begin position="204"/>
        <end position="223"/>
    </location>
</feature>
<evidence type="ECO:0000259" key="14">
    <source>
        <dbReference type="PROSITE" id="PS51292"/>
    </source>
</evidence>
<feature type="transmembrane region" description="Helical" evidence="13">
    <location>
        <begin position="846"/>
        <end position="869"/>
    </location>
</feature>
<feature type="transmembrane region" description="Helical" evidence="13">
    <location>
        <begin position="439"/>
        <end position="459"/>
    </location>
</feature>
<evidence type="ECO:0000256" key="10">
    <source>
        <dbReference type="ARBA" id="ARBA00022833"/>
    </source>
</evidence>
<accession>A0A0V1EKT2</accession>
<evidence type="ECO:0000256" key="13">
    <source>
        <dbReference type="SAM" id="Phobius"/>
    </source>
</evidence>
<feature type="transmembrane region" description="Helical" evidence="13">
    <location>
        <begin position="906"/>
        <end position="924"/>
    </location>
</feature>
<dbReference type="GO" id="GO:0061630">
    <property type="term" value="F:ubiquitin protein ligase activity"/>
    <property type="evidence" value="ECO:0007669"/>
    <property type="project" value="UniProtKB-EC"/>
</dbReference>
<feature type="transmembrane region" description="Helical" evidence="13">
    <location>
        <begin position="350"/>
        <end position="376"/>
    </location>
</feature>
<comment type="caution">
    <text evidence="15">The sequence shown here is derived from an EMBL/GenBank/DDBJ whole genome shotgun (WGS) entry which is preliminary data.</text>
</comment>
<dbReference type="Proteomes" id="UP000054632">
    <property type="component" value="Unassembled WGS sequence"/>
</dbReference>
<dbReference type="SMART" id="SM00744">
    <property type="entry name" value="RINGv"/>
    <property type="match status" value="1"/>
</dbReference>
<dbReference type="Gene3D" id="3.30.40.10">
    <property type="entry name" value="Zinc/RING finger domain, C3HC4 (zinc finger)"/>
    <property type="match status" value="1"/>
</dbReference>
<evidence type="ECO:0000256" key="9">
    <source>
        <dbReference type="ARBA" id="ARBA00022786"/>
    </source>
</evidence>
<dbReference type="InterPro" id="IPR013083">
    <property type="entry name" value="Znf_RING/FYVE/PHD"/>
</dbReference>
<reference evidence="15 16" key="1">
    <citation type="submission" date="2015-01" db="EMBL/GenBank/DDBJ databases">
        <title>Evolution of Trichinella species and genotypes.</title>
        <authorList>
            <person name="Korhonen P.K."/>
            <person name="Edoardo P."/>
            <person name="Giuseppe L.R."/>
            <person name="Gasser R.B."/>
        </authorList>
    </citation>
    <scope>NUCLEOTIDE SEQUENCE [LARGE SCALE GENOMIC DNA]</scope>
    <source>
        <strain evidence="15">ISS13</strain>
    </source>
</reference>
<dbReference type="PANTHER" id="PTHR13145:SF0">
    <property type="entry name" value="E3 UBIQUITIN-PROTEIN LIGASE MARCHF6"/>
    <property type="match status" value="1"/>
</dbReference>
<dbReference type="PROSITE" id="PS51292">
    <property type="entry name" value="ZF_RING_CH"/>
    <property type="match status" value="1"/>
</dbReference>
<evidence type="ECO:0000256" key="12">
    <source>
        <dbReference type="ARBA" id="ARBA00023136"/>
    </source>
</evidence>
<evidence type="ECO:0000256" key="11">
    <source>
        <dbReference type="ARBA" id="ARBA00022989"/>
    </source>
</evidence>
<keyword evidence="8" id="KW-0863">Zinc-finger</keyword>
<dbReference type="SUPFAM" id="SSF57850">
    <property type="entry name" value="RING/U-box"/>
    <property type="match status" value="1"/>
</dbReference>
<keyword evidence="6 13" id="KW-0812">Transmembrane</keyword>
<dbReference type="FunFam" id="3.30.40.10:FF:000287">
    <property type="entry name" value="RING finger membrane protein"/>
    <property type="match status" value="1"/>
</dbReference>
<feature type="transmembrane region" description="Helical" evidence="13">
    <location>
        <begin position="152"/>
        <end position="170"/>
    </location>
</feature>
<dbReference type="Pfam" id="PF23113">
    <property type="entry name" value="MARCHF6_C"/>
    <property type="match status" value="1"/>
</dbReference>
<sequence length="962" mass="111222">LRLNLVNHRIKQYFYNTKYEGTDKHCISFLSCADRVNFFFGMASQTGPIARKNSIKMTELSEENNFEMCRVCRMESTNERPLFYPCLCTGSIKFIHQECLTEWLKYSKKDVCELCNHQYKFTPVYHPDMPTILPIREVASGMAYSLLKAVRCWIHYSIVVFSWLIVVPLASCRINRSLFKGPSYWIWDFTADLFKAQDVYADCIQGLTVIMLALCVFISLIWLREQILIGGFQMPVEIHAEEAAENIRANQPFAGEVAGDAAGQGAEEAGIENENNWQLFEWERAGEELTWDRLFGFDGSLVFLEHVFWVISLNTLFVLLFVMWPFYVGYFFSSAFNIAEYIKAAYFDGFITTVLGYFILGLLLFLCHALCGALRLVRFHRTLGMCYLMLKVVLIVLIEVGVFPLFCGWWLDMCSLPLFAETPESRLKWFYDAPELSLFVHWLVGMVYVFYFASFILILREVMRPGVLWFLRNVNDPDFNPIQEMVQYPVIRHVRRFLASVLVFALTILICVYCPFRIILRFMPSTLPYRGSNRSDLPFLSLFLELLLLQVILPTLLEQSHTRQILKVLIYRWCKVVGKLLGLTDYLLSRENNGAVPREQQNDRGRHLLAAEFGVLEEDLDRNLGAAHHMLLIGGRSSTQHQSYVKPPYFLFRIIALLLVICVSSITFSLIALTVPVTIGRKLMHCITGTDSHYELYTLSCGLYICCILIRLFTVSFSYIPRDFNMLAYDAKAWISTVLISWLRFLVAVISYFGLVAFMFGFLVELMIVAPLRVPRFGTALPCLFMVCQNQNDIWLLGAFYCKIFCVCMVTVGPNWRMRRAFETVHDSLYRDGPRNMNLQAFMTNAVLPLFLLFGNLLAVPYTIIYAIFPILGTTKIDLFFFASRSTFVIFSGCDAEDQLQYGKRIYPGMLSFFLLFMFLAWQFKKIKAMMGKIRNERYLLGQRLVNFDSKRDERALSSRVV</sequence>
<keyword evidence="11 13" id="KW-1133">Transmembrane helix</keyword>